<feature type="compositionally biased region" description="Basic and acidic residues" evidence="1">
    <location>
        <begin position="370"/>
        <end position="392"/>
    </location>
</feature>
<evidence type="ECO:0000313" key="4">
    <source>
        <dbReference type="Proteomes" id="UP001211065"/>
    </source>
</evidence>
<feature type="domain" description="PWWP" evidence="2">
    <location>
        <begin position="33"/>
        <end position="95"/>
    </location>
</feature>
<dbReference type="SMART" id="SM00293">
    <property type="entry name" value="PWWP"/>
    <property type="match status" value="1"/>
</dbReference>
<reference evidence="3" key="1">
    <citation type="submission" date="2020-05" db="EMBL/GenBank/DDBJ databases">
        <title>Phylogenomic resolution of chytrid fungi.</title>
        <authorList>
            <person name="Stajich J.E."/>
            <person name="Amses K."/>
            <person name="Simmons R."/>
            <person name="Seto K."/>
            <person name="Myers J."/>
            <person name="Bonds A."/>
            <person name="Quandt C.A."/>
            <person name="Barry K."/>
            <person name="Liu P."/>
            <person name="Grigoriev I."/>
            <person name="Longcore J.E."/>
            <person name="James T.Y."/>
        </authorList>
    </citation>
    <scope>NUCLEOTIDE SEQUENCE</scope>
    <source>
        <strain evidence="3">JEL0476</strain>
    </source>
</reference>
<dbReference type="InterPro" id="IPR053063">
    <property type="entry name" value="PWWP_domain_containing_PDP"/>
</dbReference>
<dbReference type="PANTHER" id="PTHR42851:SF13">
    <property type="entry name" value="OS08G0477800 PROTEIN"/>
    <property type="match status" value="1"/>
</dbReference>
<dbReference type="AlphaFoldDB" id="A0AAD5U7I9"/>
<feature type="compositionally biased region" description="Basic and acidic residues" evidence="1">
    <location>
        <begin position="425"/>
        <end position="441"/>
    </location>
</feature>
<dbReference type="SUPFAM" id="SSF63748">
    <property type="entry name" value="Tudor/PWWP/MBT"/>
    <property type="match status" value="1"/>
</dbReference>
<feature type="compositionally biased region" description="Basic and acidic residues" evidence="1">
    <location>
        <begin position="453"/>
        <end position="477"/>
    </location>
</feature>
<dbReference type="EMBL" id="JADGJW010000014">
    <property type="protein sequence ID" value="KAJ3227569.1"/>
    <property type="molecule type" value="Genomic_DNA"/>
</dbReference>
<sequence length="477" mass="53891">MTEEENNSLKNSQENDFKIGDLTWAKIKVYFTYFELLNFPSQGYPWWPGMIVSEDSLSSEVLKSKPKKDSICVHFFGSRDYGWFSQDEVKPLASHWDDFSNKNKTHQFLRALKEAKTPECLFEPPAPPEIKKRKSTNNEDGSKKKARKSVAQDETEDDEALESEHSSKKSKKKKPGNDSATKDRRRRSFVKKSDNEEEKESTEFYLSLEDTDALDRVMKMRIKLQKFLQLKEERDERSFEKAHECLLQVEMLPTTKLGKVLKKIPGIDFSEEADKYHIKARVNTILAKWKNCLEDSATAPAANDIDMAGNDARKSDIPDFVMKDESALSPKKENASSGNNIVEVSNKARSASPQKEMTSPTQKQRSISPAKEKVGSPKKDRSASPNKLKESSPMKQQGPAAEGDIDKSVENNKSPLRDVSPAKEVASKLKDRSTSPVKEKASSPTNDKIISPTREKPLSPIKLRGDSPLKSSKEIEK</sequence>
<protein>
    <recommendedName>
        <fullName evidence="2">PWWP domain-containing protein</fullName>
    </recommendedName>
</protein>
<dbReference type="CDD" id="cd05162">
    <property type="entry name" value="PWWP"/>
    <property type="match status" value="1"/>
</dbReference>
<evidence type="ECO:0000256" key="1">
    <source>
        <dbReference type="SAM" id="MobiDB-lite"/>
    </source>
</evidence>
<name>A0AAD5U7I9_9FUNG</name>
<feature type="compositionally biased region" description="Polar residues" evidence="1">
    <location>
        <begin position="335"/>
        <end position="367"/>
    </location>
</feature>
<dbReference type="Gene3D" id="2.30.30.140">
    <property type="match status" value="1"/>
</dbReference>
<dbReference type="InterPro" id="IPR000313">
    <property type="entry name" value="PWWP_dom"/>
</dbReference>
<feature type="region of interest" description="Disordered" evidence="1">
    <location>
        <begin position="120"/>
        <end position="195"/>
    </location>
</feature>
<proteinExistence type="predicted"/>
<dbReference type="Proteomes" id="UP001211065">
    <property type="component" value="Unassembled WGS sequence"/>
</dbReference>
<dbReference type="Pfam" id="PF00855">
    <property type="entry name" value="PWWP"/>
    <property type="match status" value="1"/>
</dbReference>
<evidence type="ECO:0000313" key="3">
    <source>
        <dbReference type="EMBL" id="KAJ3227569.1"/>
    </source>
</evidence>
<feature type="region of interest" description="Disordered" evidence="1">
    <location>
        <begin position="327"/>
        <end position="477"/>
    </location>
</feature>
<organism evidence="3 4">
    <name type="scientific">Clydaea vesicula</name>
    <dbReference type="NCBI Taxonomy" id="447962"/>
    <lineage>
        <taxon>Eukaryota</taxon>
        <taxon>Fungi</taxon>
        <taxon>Fungi incertae sedis</taxon>
        <taxon>Chytridiomycota</taxon>
        <taxon>Chytridiomycota incertae sedis</taxon>
        <taxon>Chytridiomycetes</taxon>
        <taxon>Lobulomycetales</taxon>
        <taxon>Lobulomycetaceae</taxon>
        <taxon>Clydaea</taxon>
    </lineage>
</organism>
<gene>
    <name evidence="3" type="ORF">HK099_001418</name>
</gene>
<dbReference type="PROSITE" id="PS50812">
    <property type="entry name" value="PWWP"/>
    <property type="match status" value="1"/>
</dbReference>
<accession>A0AAD5U7I9</accession>
<keyword evidence="4" id="KW-1185">Reference proteome</keyword>
<evidence type="ECO:0000259" key="2">
    <source>
        <dbReference type="PROSITE" id="PS50812"/>
    </source>
</evidence>
<dbReference type="PANTHER" id="PTHR42851">
    <property type="entry name" value="ALDOLASE-RELATED"/>
    <property type="match status" value="1"/>
</dbReference>
<comment type="caution">
    <text evidence="3">The sequence shown here is derived from an EMBL/GenBank/DDBJ whole genome shotgun (WGS) entry which is preliminary data.</text>
</comment>